<dbReference type="Pfam" id="PF00534">
    <property type="entry name" value="Glycos_transf_1"/>
    <property type="match status" value="1"/>
</dbReference>
<dbReference type="EMBL" id="FMVJ01000004">
    <property type="protein sequence ID" value="SCY57349.1"/>
    <property type="molecule type" value="Genomic_DNA"/>
</dbReference>
<accession>A0A1G5H1B8</accession>
<dbReference type="SUPFAM" id="SSF53756">
    <property type="entry name" value="UDP-Glycosyltransferase/glycogen phosphorylase"/>
    <property type="match status" value="1"/>
</dbReference>
<gene>
    <name evidence="3" type="ORF">SAMN02927923_01724</name>
</gene>
<protein>
    <submittedName>
        <fullName evidence="3">Glycosyltransferase involved in cell wall bisynthesis</fullName>
    </submittedName>
</protein>
<evidence type="ECO:0000259" key="2">
    <source>
        <dbReference type="Pfam" id="PF13439"/>
    </source>
</evidence>
<dbReference type="Gene3D" id="3.40.50.2000">
    <property type="entry name" value="Glycogen Phosphorylase B"/>
    <property type="match status" value="2"/>
</dbReference>
<dbReference type="AlphaFoldDB" id="A0A1G5H1B8"/>
<reference evidence="3 4" key="1">
    <citation type="submission" date="2016-10" db="EMBL/GenBank/DDBJ databases">
        <authorList>
            <person name="de Groot N.N."/>
        </authorList>
    </citation>
    <scope>NUCLEOTIDE SEQUENCE [LARGE SCALE GENOMIC DNA]</scope>
    <source>
        <strain evidence="3 4">CGMCC 1.7666</strain>
    </source>
</reference>
<evidence type="ECO:0000313" key="3">
    <source>
        <dbReference type="EMBL" id="SCY57349.1"/>
    </source>
</evidence>
<keyword evidence="3" id="KW-0808">Transferase</keyword>
<dbReference type="Proteomes" id="UP000199569">
    <property type="component" value="Unassembled WGS sequence"/>
</dbReference>
<organism evidence="3 4">
    <name type="scientific">Microvirga guangxiensis</name>
    <dbReference type="NCBI Taxonomy" id="549386"/>
    <lineage>
        <taxon>Bacteria</taxon>
        <taxon>Pseudomonadati</taxon>
        <taxon>Pseudomonadota</taxon>
        <taxon>Alphaproteobacteria</taxon>
        <taxon>Hyphomicrobiales</taxon>
        <taxon>Methylobacteriaceae</taxon>
        <taxon>Microvirga</taxon>
    </lineage>
</organism>
<proteinExistence type="predicted"/>
<feature type="domain" description="Glycosyl transferase family 1" evidence="1">
    <location>
        <begin position="174"/>
        <end position="331"/>
    </location>
</feature>
<dbReference type="InterPro" id="IPR028098">
    <property type="entry name" value="Glyco_trans_4-like_N"/>
</dbReference>
<dbReference type="GO" id="GO:0016757">
    <property type="term" value="F:glycosyltransferase activity"/>
    <property type="evidence" value="ECO:0007669"/>
    <property type="project" value="InterPro"/>
</dbReference>
<dbReference type="InterPro" id="IPR001296">
    <property type="entry name" value="Glyco_trans_1"/>
</dbReference>
<feature type="domain" description="Glycosyltransferase subfamily 4-like N-terminal" evidence="2">
    <location>
        <begin position="18"/>
        <end position="154"/>
    </location>
</feature>
<evidence type="ECO:0000259" key="1">
    <source>
        <dbReference type="Pfam" id="PF00534"/>
    </source>
</evidence>
<dbReference type="STRING" id="549386.SAMN02927923_01724"/>
<dbReference type="PANTHER" id="PTHR12526">
    <property type="entry name" value="GLYCOSYLTRANSFERASE"/>
    <property type="match status" value="1"/>
</dbReference>
<dbReference type="CDD" id="cd03801">
    <property type="entry name" value="GT4_PimA-like"/>
    <property type="match status" value="1"/>
</dbReference>
<keyword evidence="4" id="KW-1185">Reference proteome</keyword>
<sequence>MVATLAMASNSSRVEAFVCPWRGGGSYAKDLRNAGVSVLEWPGAEGAPRAYATMKLRRFAQQQQIDLVHAHMSDSAVLAAAALSGTGIPFIVTHHSNRLLPKERPVKSALRSALTKWATGRASRNIGVTNAVSERLSLELRVSGERLETISNGIAIPDDSRIIASGYHRQNRFTAQGGPRIVALGRLVGLKRHVMMIEALSRVRDTLPDAHLAIAGDGPERETLAACIDRLNLGSHVTLLGSINDVGEFLSQADIFVSMSSYEGLPVSVLEAMSWGLPVIISDVPGHRDVVQDNIDGCLVPFDDVDALTGQIIHLARHPSEAARMGSAARNKVIRDYSSVAMADNYLRLYTEILAKP</sequence>
<dbReference type="Pfam" id="PF13439">
    <property type="entry name" value="Glyco_transf_4"/>
    <property type="match status" value="1"/>
</dbReference>
<name>A0A1G5H1B8_9HYPH</name>
<evidence type="ECO:0000313" key="4">
    <source>
        <dbReference type="Proteomes" id="UP000199569"/>
    </source>
</evidence>